<dbReference type="EMBL" id="FNWV01000002">
    <property type="protein sequence ID" value="SEH48323.1"/>
    <property type="molecule type" value="Genomic_DNA"/>
</dbReference>
<evidence type="ECO:0000313" key="15">
    <source>
        <dbReference type="EMBL" id="SEH48323.1"/>
    </source>
</evidence>
<keyword evidence="8 11" id="KW-0648">Protein biosynthesis</keyword>
<dbReference type="SMART" id="SM01016">
    <property type="entry name" value="Arg_tRNA_synt_N"/>
    <property type="match status" value="1"/>
</dbReference>
<dbReference type="InterPro" id="IPR009080">
    <property type="entry name" value="tRNAsynth_Ia_anticodon-bd"/>
</dbReference>
<dbReference type="Pfam" id="PF00750">
    <property type="entry name" value="tRNA-synt_1d"/>
    <property type="match status" value="1"/>
</dbReference>
<evidence type="ECO:0000256" key="8">
    <source>
        <dbReference type="ARBA" id="ARBA00022917"/>
    </source>
</evidence>
<dbReference type="FunFam" id="1.10.730.10:FF:000008">
    <property type="entry name" value="Arginine--tRNA ligase"/>
    <property type="match status" value="1"/>
</dbReference>
<dbReference type="PANTHER" id="PTHR11956">
    <property type="entry name" value="ARGINYL-TRNA SYNTHETASE"/>
    <property type="match status" value="1"/>
</dbReference>
<dbReference type="GO" id="GO:0005737">
    <property type="term" value="C:cytoplasm"/>
    <property type="evidence" value="ECO:0007669"/>
    <property type="project" value="UniProtKB-SubCell"/>
</dbReference>
<dbReference type="SUPFAM" id="SSF52374">
    <property type="entry name" value="Nucleotidylyl transferase"/>
    <property type="match status" value="1"/>
</dbReference>
<dbReference type="AlphaFoldDB" id="A0A1H6IIC2"/>
<dbReference type="OrthoDB" id="9805987at2"/>
<evidence type="ECO:0000256" key="12">
    <source>
        <dbReference type="RuleBase" id="RU363038"/>
    </source>
</evidence>
<dbReference type="FunFam" id="3.40.50.620:FF:000062">
    <property type="entry name" value="Arginine--tRNA ligase"/>
    <property type="match status" value="1"/>
</dbReference>
<keyword evidence="6 11" id="KW-0547">Nucleotide-binding</keyword>
<organism evidence="15 16">
    <name type="scientific">Ruminococcus flavefaciens</name>
    <dbReference type="NCBI Taxonomy" id="1265"/>
    <lineage>
        <taxon>Bacteria</taxon>
        <taxon>Bacillati</taxon>
        <taxon>Bacillota</taxon>
        <taxon>Clostridia</taxon>
        <taxon>Eubacteriales</taxon>
        <taxon>Oscillospiraceae</taxon>
        <taxon>Ruminococcus</taxon>
    </lineage>
</organism>
<dbReference type="PANTHER" id="PTHR11956:SF5">
    <property type="entry name" value="ARGININE--TRNA LIGASE, CYTOPLASMIC"/>
    <property type="match status" value="1"/>
</dbReference>
<keyword evidence="7 11" id="KW-0067">ATP-binding</keyword>
<evidence type="ECO:0000256" key="7">
    <source>
        <dbReference type="ARBA" id="ARBA00022840"/>
    </source>
</evidence>
<dbReference type="GO" id="GO:0006420">
    <property type="term" value="P:arginyl-tRNA aminoacylation"/>
    <property type="evidence" value="ECO:0007669"/>
    <property type="project" value="UniProtKB-UniRule"/>
</dbReference>
<dbReference type="Gene3D" id="1.10.730.10">
    <property type="entry name" value="Isoleucyl-tRNA Synthetase, Domain 1"/>
    <property type="match status" value="1"/>
</dbReference>
<reference evidence="15 16" key="1">
    <citation type="submission" date="2016-10" db="EMBL/GenBank/DDBJ databases">
        <authorList>
            <person name="de Groot N.N."/>
        </authorList>
    </citation>
    <scope>NUCLEOTIDE SEQUENCE [LARGE SCALE GENOMIC DNA]</scope>
    <source>
        <strain evidence="15 16">YAD2003</strain>
    </source>
</reference>
<evidence type="ECO:0000256" key="2">
    <source>
        <dbReference type="ARBA" id="ARBA00005594"/>
    </source>
</evidence>
<dbReference type="PRINTS" id="PR01038">
    <property type="entry name" value="TRNASYNTHARG"/>
</dbReference>
<dbReference type="Pfam" id="PF05746">
    <property type="entry name" value="DALR_1"/>
    <property type="match status" value="1"/>
</dbReference>
<evidence type="ECO:0000259" key="13">
    <source>
        <dbReference type="SMART" id="SM00836"/>
    </source>
</evidence>
<keyword evidence="5 11" id="KW-0436">Ligase</keyword>
<evidence type="ECO:0000256" key="4">
    <source>
        <dbReference type="ARBA" id="ARBA00022490"/>
    </source>
</evidence>
<dbReference type="SMART" id="SM00836">
    <property type="entry name" value="DALR_1"/>
    <property type="match status" value="1"/>
</dbReference>
<comment type="catalytic activity">
    <reaction evidence="10 11">
        <text>tRNA(Arg) + L-arginine + ATP = L-arginyl-tRNA(Arg) + AMP + diphosphate</text>
        <dbReference type="Rhea" id="RHEA:20301"/>
        <dbReference type="Rhea" id="RHEA-COMP:9658"/>
        <dbReference type="Rhea" id="RHEA-COMP:9673"/>
        <dbReference type="ChEBI" id="CHEBI:30616"/>
        <dbReference type="ChEBI" id="CHEBI:32682"/>
        <dbReference type="ChEBI" id="CHEBI:33019"/>
        <dbReference type="ChEBI" id="CHEBI:78442"/>
        <dbReference type="ChEBI" id="CHEBI:78513"/>
        <dbReference type="ChEBI" id="CHEBI:456215"/>
        <dbReference type="EC" id="6.1.1.19"/>
    </reaction>
</comment>
<dbReference type="CDD" id="cd00671">
    <property type="entry name" value="ArgRS_core"/>
    <property type="match status" value="1"/>
</dbReference>
<dbReference type="GO" id="GO:0004814">
    <property type="term" value="F:arginine-tRNA ligase activity"/>
    <property type="evidence" value="ECO:0007669"/>
    <property type="project" value="UniProtKB-UniRule"/>
</dbReference>
<dbReference type="PROSITE" id="PS00178">
    <property type="entry name" value="AA_TRNA_LIGASE_I"/>
    <property type="match status" value="1"/>
</dbReference>
<dbReference type="Pfam" id="PF03485">
    <property type="entry name" value="Arg_tRNA_synt_N"/>
    <property type="match status" value="1"/>
</dbReference>
<evidence type="ECO:0000256" key="1">
    <source>
        <dbReference type="ARBA" id="ARBA00004496"/>
    </source>
</evidence>
<keyword evidence="4 11" id="KW-0963">Cytoplasm</keyword>
<gene>
    <name evidence="11" type="primary">argS</name>
    <name evidence="15" type="ORF">SAMN02910265_00971</name>
</gene>
<evidence type="ECO:0000256" key="9">
    <source>
        <dbReference type="ARBA" id="ARBA00023146"/>
    </source>
</evidence>
<feature type="domain" description="DALR anticodon binding" evidence="13">
    <location>
        <begin position="470"/>
        <end position="589"/>
    </location>
</feature>
<dbReference type="InterPro" id="IPR005148">
    <property type="entry name" value="Arg-tRNA-synth_N"/>
</dbReference>
<feature type="domain" description="Arginyl tRNA synthetase N-terminal" evidence="14">
    <location>
        <begin position="10"/>
        <end position="99"/>
    </location>
</feature>
<name>A0A1H6IIC2_RUMFL</name>
<comment type="subcellular location">
    <subcellularLocation>
        <location evidence="1 11">Cytoplasm</location>
    </subcellularLocation>
</comment>
<dbReference type="InterPro" id="IPR001412">
    <property type="entry name" value="aa-tRNA-synth_I_CS"/>
</dbReference>
<evidence type="ECO:0000256" key="5">
    <source>
        <dbReference type="ARBA" id="ARBA00022598"/>
    </source>
</evidence>
<dbReference type="NCBIfam" id="TIGR00456">
    <property type="entry name" value="argS"/>
    <property type="match status" value="1"/>
</dbReference>
<dbReference type="RefSeq" id="WP_074714746.1">
    <property type="nucleotide sequence ID" value="NZ_FNWV01000002.1"/>
</dbReference>
<dbReference type="Gene3D" id="3.30.1360.70">
    <property type="entry name" value="Arginyl tRNA synthetase N-terminal domain"/>
    <property type="match status" value="1"/>
</dbReference>
<evidence type="ECO:0000256" key="3">
    <source>
        <dbReference type="ARBA" id="ARBA00011245"/>
    </source>
</evidence>
<dbReference type="InterPro" id="IPR035684">
    <property type="entry name" value="ArgRS_core"/>
</dbReference>
<dbReference type="Gene3D" id="3.40.50.620">
    <property type="entry name" value="HUPs"/>
    <property type="match status" value="1"/>
</dbReference>
<dbReference type="Proteomes" id="UP000183190">
    <property type="component" value="Unassembled WGS sequence"/>
</dbReference>
<evidence type="ECO:0000256" key="11">
    <source>
        <dbReference type="HAMAP-Rule" id="MF_00123"/>
    </source>
</evidence>
<evidence type="ECO:0000256" key="6">
    <source>
        <dbReference type="ARBA" id="ARBA00022741"/>
    </source>
</evidence>
<proteinExistence type="inferred from homology"/>
<evidence type="ECO:0000313" key="16">
    <source>
        <dbReference type="Proteomes" id="UP000183190"/>
    </source>
</evidence>
<protein>
    <recommendedName>
        <fullName evidence="11">Arginine--tRNA ligase</fullName>
        <ecNumber evidence="11">6.1.1.19</ecNumber>
    </recommendedName>
    <alternativeName>
        <fullName evidence="11">Arginyl-tRNA synthetase</fullName>
        <shortName evidence="11">ArgRS</shortName>
    </alternativeName>
</protein>
<dbReference type="InterPro" id="IPR014729">
    <property type="entry name" value="Rossmann-like_a/b/a_fold"/>
</dbReference>
<dbReference type="InterPro" id="IPR036695">
    <property type="entry name" value="Arg-tRNA-synth_N_sf"/>
</dbReference>
<dbReference type="InterPro" id="IPR008909">
    <property type="entry name" value="DALR_anticod-bd"/>
</dbReference>
<dbReference type="GO" id="GO:0005524">
    <property type="term" value="F:ATP binding"/>
    <property type="evidence" value="ECO:0007669"/>
    <property type="project" value="UniProtKB-UniRule"/>
</dbReference>
<comment type="similarity">
    <text evidence="2 11 12">Belongs to the class-I aminoacyl-tRNA synthetase family.</text>
</comment>
<keyword evidence="9 11" id="KW-0030">Aminoacyl-tRNA synthetase</keyword>
<dbReference type="HAMAP" id="MF_00123">
    <property type="entry name" value="Arg_tRNA_synth"/>
    <property type="match status" value="1"/>
</dbReference>
<dbReference type="SUPFAM" id="SSF55190">
    <property type="entry name" value="Arginyl-tRNA synthetase (ArgRS), N-terminal 'additional' domain"/>
    <property type="match status" value="1"/>
</dbReference>
<dbReference type="EC" id="6.1.1.19" evidence="11"/>
<accession>A0A1H6IIC2</accession>
<evidence type="ECO:0000256" key="10">
    <source>
        <dbReference type="ARBA" id="ARBA00049339"/>
    </source>
</evidence>
<sequence length="589" mass="66160">MSDLINSASLRLREIIMDALGRLVAEEAVPTVPLPSFNIEIPADKSHGDFAANTAMVCAKALRMPPRKIAEMICEKLVLEGTIFEKAEVAGPGFLNFFLGRSWFSDVVRNVLEEGENYGKTELGKGKKVLVEFVSANPTGPMHIGNARGGAIGDCLASVLQWAGYHAEREFYVNDAGNQIEKFGKSLELRYLQLCSDKGQQLIAQYKDDTDKLCSVIYEGSGEGGEFEMPEDVYLGTDIIEHAKNFYDINGKAMESVSEQERRKALVDYALPINIAGLERDLKKYRIVYDNWFRESTIHAKNETKLVVDKLMEAGKAYEQDGAVWFKATEYGLDKDFVLKRSNGLYTYIVPDIAYHYDKLVTRNFDKAINVLGADHHGYVPRLKAALNALGVDETKLDVVLMQMVRLVRNGETVKLSKRSGKAITLVTLLDEIPIDAARFFFNLREANSQFEFDLGLAIEKTSQNPVYYVQYAHARICSMLRALAEEGINVPESADLDLLTDPREIELIRHLASLPKEIDLAAKSYDPAKITKYAIDLATLFHRFYDACSVKNAENEQLRDARILLSVAVRQTLRNTLEILNIDRPEKM</sequence>
<comment type="subunit">
    <text evidence="3 11">Monomer.</text>
</comment>
<evidence type="ECO:0000259" key="14">
    <source>
        <dbReference type="SMART" id="SM01016"/>
    </source>
</evidence>
<dbReference type="SUPFAM" id="SSF47323">
    <property type="entry name" value="Anticodon-binding domain of a subclass of class I aminoacyl-tRNA synthetases"/>
    <property type="match status" value="1"/>
</dbReference>
<feature type="short sequence motif" description="'HIGH' region" evidence="11">
    <location>
        <begin position="136"/>
        <end position="146"/>
    </location>
</feature>
<dbReference type="InterPro" id="IPR001278">
    <property type="entry name" value="Arg-tRNA-ligase"/>
</dbReference>